<dbReference type="AlphaFoldDB" id="A0AAE3SKM0"/>
<feature type="transmembrane region" description="Helical" evidence="2">
    <location>
        <begin position="127"/>
        <end position="147"/>
    </location>
</feature>
<evidence type="ECO:0000256" key="2">
    <source>
        <dbReference type="SAM" id="Phobius"/>
    </source>
</evidence>
<reference evidence="4" key="1">
    <citation type="submission" date="2022-10" db="EMBL/GenBank/DDBJ databases">
        <authorList>
            <person name="Yu W.X."/>
        </authorList>
    </citation>
    <scope>NUCLEOTIDE SEQUENCE</scope>
    <source>
        <strain evidence="4">D04</strain>
    </source>
</reference>
<accession>A0AAE3SKM0</accession>
<evidence type="ECO:0000313" key="5">
    <source>
        <dbReference type="Proteomes" id="UP001207408"/>
    </source>
</evidence>
<gene>
    <name evidence="4" type="ORF">OM074_08535</name>
</gene>
<keyword evidence="2" id="KW-0472">Membrane</keyword>
<feature type="coiled-coil region" evidence="1">
    <location>
        <begin position="26"/>
        <end position="67"/>
    </location>
</feature>
<keyword evidence="3" id="KW-0732">Signal</keyword>
<evidence type="ECO:0000313" key="4">
    <source>
        <dbReference type="EMBL" id="MCW3805675.1"/>
    </source>
</evidence>
<name>A0AAE3SKM0_9BACT</name>
<evidence type="ECO:0008006" key="6">
    <source>
        <dbReference type="Google" id="ProtNLM"/>
    </source>
</evidence>
<evidence type="ECO:0000256" key="3">
    <source>
        <dbReference type="SAM" id="SignalP"/>
    </source>
</evidence>
<feature type="signal peptide" evidence="3">
    <location>
        <begin position="1"/>
        <end position="19"/>
    </location>
</feature>
<dbReference type="Proteomes" id="UP001207408">
    <property type="component" value="Unassembled WGS sequence"/>
</dbReference>
<keyword evidence="5" id="KW-1185">Reference proteome</keyword>
<keyword evidence="1" id="KW-0175">Coiled coil</keyword>
<comment type="caution">
    <text evidence="4">The sequence shown here is derived from an EMBL/GenBank/DDBJ whole genome shotgun (WGS) entry which is preliminary data.</text>
</comment>
<keyword evidence="2" id="KW-0812">Transmembrane</keyword>
<feature type="chain" id="PRO_5042153676" description="Septum formation initiator" evidence="3">
    <location>
        <begin position="20"/>
        <end position="311"/>
    </location>
</feature>
<proteinExistence type="predicted"/>
<dbReference type="RefSeq" id="WP_301199044.1">
    <property type="nucleotide sequence ID" value="NZ_JAPDPI010000014.1"/>
</dbReference>
<sequence length="311" mass="34927">MKRLIIILALTLPFYGLFAQTDSVEIASLKQKVTEIESTLNTATSKTDKLETQNKSLLKRLSSLNNELNSYKSFSASQIDSLKGVIRTNEANIDNTANELGIKINKSEQNTNQSISHLNESLSQTTLYWIIASVILAVLLLVVFLILRKQIFKQKTDLVTDIQNTRKNLEEEGVKLDNKLIEVLESQLKIVDGNKSQTASPNETDHTLALKVADEIIRIQKNLTRMDEKTKGLKQLSASVKRIQDNFASNGYELVEMLEQPYSEGMKASVTFVPDENLEKGQQIITRIIKPQVNYQGVMIQTAQIEVSQGE</sequence>
<organism evidence="4 5">
    <name type="scientific">Plebeiibacterium marinum</name>
    <dbReference type="NCBI Taxonomy" id="2992111"/>
    <lineage>
        <taxon>Bacteria</taxon>
        <taxon>Pseudomonadati</taxon>
        <taxon>Bacteroidota</taxon>
        <taxon>Bacteroidia</taxon>
        <taxon>Marinilabiliales</taxon>
        <taxon>Marinilabiliaceae</taxon>
        <taxon>Plebeiibacterium</taxon>
    </lineage>
</organism>
<feature type="coiled-coil region" evidence="1">
    <location>
        <begin position="152"/>
        <end position="179"/>
    </location>
</feature>
<keyword evidence="2" id="KW-1133">Transmembrane helix</keyword>
<protein>
    <recommendedName>
        <fullName evidence="6">Septum formation initiator</fullName>
    </recommendedName>
</protein>
<evidence type="ECO:0000256" key="1">
    <source>
        <dbReference type="SAM" id="Coils"/>
    </source>
</evidence>
<dbReference type="EMBL" id="JAPDPI010000014">
    <property type="protein sequence ID" value="MCW3805675.1"/>
    <property type="molecule type" value="Genomic_DNA"/>
</dbReference>